<accession>A0AAE8XF50</accession>
<evidence type="ECO:0000313" key="1">
    <source>
        <dbReference type="EMBL" id="UAW01142.1"/>
    </source>
</evidence>
<dbReference type="Pfam" id="PF13479">
    <property type="entry name" value="AAA_24"/>
    <property type="match status" value="1"/>
</dbReference>
<dbReference type="KEGG" id="vg:77933496"/>
<reference evidence="1 2" key="1">
    <citation type="submission" date="2021-06" db="EMBL/GenBank/DDBJ databases">
        <authorList>
            <person name="Chen R."/>
            <person name="Qin H."/>
            <person name="He S."/>
            <person name="Han P."/>
            <person name="Xu F."/>
            <person name="Sun H."/>
            <person name="Fan H."/>
            <person name="Tong Y."/>
        </authorList>
    </citation>
    <scope>NUCLEOTIDE SEQUENCE [LARGE SCALE GENOMIC DNA]</scope>
</reference>
<dbReference type="GeneID" id="77933496"/>
<dbReference type="Proteomes" id="UP000828026">
    <property type="component" value="Segment"/>
</dbReference>
<protein>
    <submittedName>
        <fullName evidence="1">AAA domain protein</fullName>
    </submittedName>
</protein>
<dbReference type="RefSeq" id="YP_010657577.1">
    <property type="nucleotide sequence ID" value="NC_070848.1"/>
</dbReference>
<keyword evidence="2" id="KW-1185">Reference proteome</keyword>
<name>A0AAE8XF50_9CAUD</name>
<dbReference type="EMBL" id="MZ447858">
    <property type="protein sequence ID" value="UAW01142.1"/>
    <property type="molecule type" value="Genomic_DNA"/>
</dbReference>
<sequence length="244" mass="27669">MELAVNDHLVLLEGRAAVGKSASFMNLENPERVAYLNCENGKKLPFPAKFKQVVVTDPMQVPASIEGLNGHPDYDTIIVDSNSFLMQMYENQYVITSPNTMKAWGEYANFFINMMQQAVAKSDKNIIFTSHVEDKYNDSEMITETKAVVKGSLAKVGIEAYFSCVIMAKKMKIKDLEPYVKGNDLLTITPEDEALGFKYVFQTRLTKETVNEKIRGPMGMWTLQETFINADMQLVINRLKQYYG</sequence>
<organism evidence="1 2">
    <name type="scientific">Vibrio phage BUCT194</name>
    <dbReference type="NCBI Taxonomy" id="2859072"/>
    <lineage>
        <taxon>Viruses</taxon>
        <taxon>Duplodnaviria</taxon>
        <taxon>Heunggongvirae</taxon>
        <taxon>Uroviricota</taxon>
        <taxon>Caudoviricetes</taxon>
        <taxon>Schitoviridae</taxon>
        <taxon>Varunavirus</taxon>
        <taxon>Varunavirus BUCT194</taxon>
    </lineage>
</organism>
<proteinExistence type="predicted"/>
<evidence type="ECO:0000313" key="2">
    <source>
        <dbReference type="Proteomes" id="UP000828026"/>
    </source>
</evidence>